<reference evidence="1 2" key="1">
    <citation type="submission" date="2019-07" db="EMBL/GenBank/DDBJ databases">
        <authorList>
            <person name="Kim J.K."/>
            <person name="Cheong H.-M."/>
            <person name="Choi Y."/>
            <person name="Hwang K.J."/>
            <person name="Lee S."/>
            <person name="Choi C."/>
        </authorList>
    </citation>
    <scope>NUCLEOTIDE SEQUENCE [LARGE SCALE GENOMIC DNA]</scope>
    <source>
        <strain evidence="1 2">KS 22</strain>
    </source>
</reference>
<gene>
    <name evidence="1" type="ORF">FPL14_07075</name>
</gene>
<keyword evidence="2" id="KW-1185">Reference proteome</keyword>
<dbReference type="GO" id="GO:0030638">
    <property type="term" value="P:polyketide metabolic process"/>
    <property type="evidence" value="ECO:0007669"/>
    <property type="project" value="InterPro"/>
</dbReference>
<dbReference type="Gene3D" id="3.10.450.50">
    <property type="match status" value="1"/>
</dbReference>
<dbReference type="InterPro" id="IPR032710">
    <property type="entry name" value="NTF2-like_dom_sf"/>
</dbReference>
<evidence type="ECO:0000313" key="1">
    <source>
        <dbReference type="EMBL" id="QMV40996.1"/>
    </source>
</evidence>
<proteinExistence type="predicted"/>
<dbReference type="PANTHER" id="PTHR38436">
    <property type="entry name" value="POLYKETIDE CYCLASE SNOAL-LIKE DOMAIN"/>
    <property type="match status" value="1"/>
</dbReference>
<dbReference type="Proteomes" id="UP000515679">
    <property type="component" value="Chromosome"/>
</dbReference>
<dbReference type="AlphaFoldDB" id="A0A7G5BVL2"/>
<dbReference type="PANTHER" id="PTHR38436:SF1">
    <property type="entry name" value="ESTER CYCLASE"/>
    <property type="match status" value="1"/>
</dbReference>
<evidence type="ECO:0000313" key="2">
    <source>
        <dbReference type="Proteomes" id="UP000515679"/>
    </source>
</evidence>
<dbReference type="KEGG" id="cchl:FPL14_07075"/>
<accession>A0A7G5BVL2</accession>
<dbReference type="SUPFAM" id="SSF54427">
    <property type="entry name" value="NTF2-like"/>
    <property type="match status" value="1"/>
</dbReference>
<protein>
    <submittedName>
        <fullName evidence="1">Ester cyclase</fullName>
    </submittedName>
</protein>
<sequence>MSGGGLKLSIEQNIELVRTFIRKFWNEGNLECKDQYLTEDYVDHAYVPSNKDGLANMAGILHTAFPDQVSTVESIVVQDDRMVVRLRMTGTHEGDFRGTAASHQRIDVNLYREYRIENGRIAEHWALFDTASLLRQIGAELHQQPVCQINK</sequence>
<organism evidence="1 2">
    <name type="scientific">Cohnella cholangitidis</name>
    <dbReference type="NCBI Taxonomy" id="2598458"/>
    <lineage>
        <taxon>Bacteria</taxon>
        <taxon>Bacillati</taxon>
        <taxon>Bacillota</taxon>
        <taxon>Bacilli</taxon>
        <taxon>Bacillales</taxon>
        <taxon>Paenibacillaceae</taxon>
        <taxon>Cohnella</taxon>
    </lineage>
</organism>
<name>A0A7G5BVL2_9BACL</name>
<dbReference type="EMBL" id="CP041969">
    <property type="protein sequence ID" value="QMV40996.1"/>
    <property type="molecule type" value="Genomic_DNA"/>
</dbReference>
<dbReference type="InterPro" id="IPR009959">
    <property type="entry name" value="Cyclase_SnoaL-like"/>
</dbReference>
<dbReference type="Pfam" id="PF07366">
    <property type="entry name" value="SnoaL"/>
    <property type="match status" value="1"/>
</dbReference>